<feature type="domain" description="Kazal-like" evidence="6">
    <location>
        <begin position="67"/>
        <end position="118"/>
    </location>
</feature>
<name>A0A067RRL2_ZOONE</name>
<feature type="region of interest" description="Disordered" evidence="4">
    <location>
        <begin position="37"/>
        <end position="65"/>
    </location>
</feature>
<dbReference type="InterPro" id="IPR036058">
    <property type="entry name" value="Kazal_dom_sf"/>
</dbReference>
<dbReference type="InterPro" id="IPR002350">
    <property type="entry name" value="Kazal_dom"/>
</dbReference>
<dbReference type="SMART" id="SM00280">
    <property type="entry name" value="KAZAL"/>
    <property type="match status" value="1"/>
</dbReference>
<organism evidence="7 8">
    <name type="scientific">Zootermopsis nevadensis</name>
    <name type="common">Dampwood termite</name>
    <dbReference type="NCBI Taxonomy" id="136037"/>
    <lineage>
        <taxon>Eukaryota</taxon>
        <taxon>Metazoa</taxon>
        <taxon>Ecdysozoa</taxon>
        <taxon>Arthropoda</taxon>
        <taxon>Hexapoda</taxon>
        <taxon>Insecta</taxon>
        <taxon>Pterygota</taxon>
        <taxon>Neoptera</taxon>
        <taxon>Polyneoptera</taxon>
        <taxon>Dictyoptera</taxon>
        <taxon>Blattodea</taxon>
        <taxon>Blattoidea</taxon>
        <taxon>Termitoidae</taxon>
        <taxon>Termopsidae</taxon>
        <taxon>Zootermopsis</taxon>
    </lineage>
</organism>
<dbReference type="Pfam" id="PF00050">
    <property type="entry name" value="Kazal_1"/>
    <property type="match status" value="1"/>
</dbReference>
<dbReference type="InParanoid" id="A0A067RRL2"/>
<dbReference type="Proteomes" id="UP000027135">
    <property type="component" value="Unassembled WGS sequence"/>
</dbReference>
<keyword evidence="5" id="KW-0732">Signal</keyword>
<sequence>MKTLMVIAASCFLFLIQEADASTRVLRQTEWENFLPPFWRQDPEDEATQPAPLPQGNGSGGPVVDGSGSLLGCNCPVPPQFNPVCGSDGVTYGNLQKLNCARSCGKNVRLRFMGNCSNG</sequence>
<evidence type="ECO:0000259" key="6">
    <source>
        <dbReference type="PROSITE" id="PS51465"/>
    </source>
</evidence>
<evidence type="ECO:0000256" key="3">
    <source>
        <dbReference type="ARBA" id="ARBA00023157"/>
    </source>
</evidence>
<dbReference type="GO" id="GO:0004867">
    <property type="term" value="F:serine-type endopeptidase inhibitor activity"/>
    <property type="evidence" value="ECO:0007669"/>
    <property type="project" value="InterPro"/>
</dbReference>
<dbReference type="GO" id="GO:0005576">
    <property type="term" value="C:extracellular region"/>
    <property type="evidence" value="ECO:0007669"/>
    <property type="project" value="UniProtKB-SubCell"/>
</dbReference>
<comment type="subcellular location">
    <subcellularLocation>
        <location evidence="1">Secreted</location>
    </subcellularLocation>
</comment>
<evidence type="ECO:0000256" key="4">
    <source>
        <dbReference type="SAM" id="MobiDB-lite"/>
    </source>
</evidence>
<keyword evidence="3" id="KW-1015">Disulfide bond</keyword>
<dbReference type="SUPFAM" id="SSF100895">
    <property type="entry name" value="Kazal-type serine protease inhibitors"/>
    <property type="match status" value="1"/>
</dbReference>
<dbReference type="PANTHER" id="PTHR21179">
    <property type="entry name" value="SERINE-TYPE ENDOPEPTIDASE INHIBITOR"/>
    <property type="match status" value="1"/>
</dbReference>
<dbReference type="Gene3D" id="3.30.60.30">
    <property type="match status" value="1"/>
</dbReference>
<feature type="chain" id="PRO_5001648265" description="Kazal-like domain-containing protein" evidence="5">
    <location>
        <begin position="22"/>
        <end position="119"/>
    </location>
</feature>
<gene>
    <name evidence="7" type="ORF">L798_15587</name>
</gene>
<dbReference type="InterPro" id="IPR039932">
    <property type="entry name" value="Spink4-like"/>
</dbReference>
<evidence type="ECO:0000313" key="7">
    <source>
        <dbReference type="EMBL" id="KDR23280.1"/>
    </source>
</evidence>
<evidence type="ECO:0000256" key="2">
    <source>
        <dbReference type="ARBA" id="ARBA00022525"/>
    </source>
</evidence>
<reference evidence="7 8" key="1">
    <citation type="journal article" date="2014" name="Nat. Commun.">
        <title>Molecular traces of alternative social organization in a termite genome.</title>
        <authorList>
            <person name="Terrapon N."/>
            <person name="Li C."/>
            <person name="Robertson H.M."/>
            <person name="Ji L."/>
            <person name="Meng X."/>
            <person name="Booth W."/>
            <person name="Chen Z."/>
            <person name="Childers C.P."/>
            <person name="Glastad K.M."/>
            <person name="Gokhale K."/>
            <person name="Gowin J."/>
            <person name="Gronenberg W."/>
            <person name="Hermansen R.A."/>
            <person name="Hu H."/>
            <person name="Hunt B.G."/>
            <person name="Huylmans A.K."/>
            <person name="Khalil S.M."/>
            <person name="Mitchell R.D."/>
            <person name="Munoz-Torres M.C."/>
            <person name="Mustard J.A."/>
            <person name="Pan H."/>
            <person name="Reese J.T."/>
            <person name="Scharf M.E."/>
            <person name="Sun F."/>
            <person name="Vogel H."/>
            <person name="Xiao J."/>
            <person name="Yang W."/>
            <person name="Yang Z."/>
            <person name="Yang Z."/>
            <person name="Zhou J."/>
            <person name="Zhu J."/>
            <person name="Brent C.S."/>
            <person name="Elsik C.G."/>
            <person name="Goodisman M.A."/>
            <person name="Liberles D.A."/>
            <person name="Roe R.M."/>
            <person name="Vargo E.L."/>
            <person name="Vilcinskas A."/>
            <person name="Wang J."/>
            <person name="Bornberg-Bauer E."/>
            <person name="Korb J."/>
            <person name="Zhang G."/>
            <person name="Liebig J."/>
        </authorList>
    </citation>
    <scope>NUCLEOTIDE SEQUENCE [LARGE SCALE GENOMIC DNA]</scope>
    <source>
        <tissue evidence="7">Whole organism</tissue>
    </source>
</reference>
<evidence type="ECO:0000256" key="5">
    <source>
        <dbReference type="SAM" id="SignalP"/>
    </source>
</evidence>
<feature type="signal peptide" evidence="5">
    <location>
        <begin position="1"/>
        <end position="21"/>
    </location>
</feature>
<dbReference type="PANTHER" id="PTHR21179:SF0">
    <property type="entry name" value="SERINE PROTEASE INHIBITOR KAZAL-TYPE 4"/>
    <property type="match status" value="1"/>
</dbReference>
<dbReference type="AlphaFoldDB" id="A0A067RRL2"/>
<dbReference type="OrthoDB" id="126772at2759"/>
<protein>
    <recommendedName>
        <fullName evidence="6">Kazal-like domain-containing protein</fullName>
    </recommendedName>
</protein>
<keyword evidence="2" id="KW-0964">Secreted</keyword>
<accession>A0A067RRL2</accession>
<dbReference type="EMBL" id="KK852468">
    <property type="protein sequence ID" value="KDR23280.1"/>
    <property type="molecule type" value="Genomic_DNA"/>
</dbReference>
<dbReference type="PROSITE" id="PS51465">
    <property type="entry name" value="KAZAL_2"/>
    <property type="match status" value="1"/>
</dbReference>
<evidence type="ECO:0000313" key="8">
    <source>
        <dbReference type="Proteomes" id="UP000027135"/>
    </source>
</evidence>
<keyword evidence="8" id="KW-1185">Reference proteome</keyword>
<evidence type="ECO:0000256" key="1">
    <source>
        <dbReference type="ARBA" id="ARBA00004613"/>
    </source>
</evidence>
<proteinExistence type="predicted"/>
<dbReference type="OMA" id="QTEWENF"/>
<dbReference type="CDD" id="cd00104">
    <property type="entry name" value="KAZAL_FS"/>
    <property type="match status" value="1"/>
</dbReference>